<organism evidence="2 3">
    <name type="scientific">Planctobacterium marinum</name>
    <dbReference type="NCBI Taxonomy" id="1631968"/>
    <lineage>
        <taxon>Bacteria</taxon>
        <taxon>Pseudomonadati</taxon>
        <taxon>Pseudomonadota</taxon>
        <taxon>Gammaproteobacteria</taxon>
        <taxon>Alteromonadales</taxon>
        <taxon>Alteromonadaceae</taxon>
        <taxon>Planctobacterium</taxon>
    </lineage>
</organism>
<accession>A0AA48HN75</accession>
<evidence type="ECO:0000313" key="2">
    <source>
        <dbReference type="EMBL" id="BDX07886.1"/>
    </source>
</evidence>
<evidence type="ECO:0000313" key="3">
    <source>
        <dbReference type="Proteomes" id="UP001333710"/>
    </source>
</evidence>
<evidence type="ECO:0000256" key="1">
    <source>
        <dbReference type="SAM" id="SignalP"/>
    </source>
</evidence>
<name>A0AA48HN75_9ALTE</name>
<dbReference type="KEGG" id="pmaw:MACH26_34070"/>
<evidence type="ECO:0008006" key="4">
    <source>
        <dbReference type="Google" id="ProtNLM"/>
    </source>
</evidence>
<dbReference type="Gene3D" id="3.40.190.10">
    <property type="entry name" value="Periplasmic binding protein-like II"/>
    <property type="match status" value="2"/>
</dbReference>
<dbReference type="SUPFAM" id="SSF53850">
    <property type="entry name" value="Periplasmic binding protein-like II"/>
    <property type="match status" value="1"/>
</dbReference>
<keyword evidence="3" id="KW-1185">Reference proteome</keyword>
<dbReference type="Proteomes" id="UP001333710">
    <property type="component" value="Chromosome"/>
</dbReference>
<proteinExistence type="predicted"/>
<gene>
    <name evidence="2" type="ORF">MACH26_34070</name>
</gene>
<keyword evidence="1" id="KW-0732">Signal</keyword>
<protein>
    <recommendedName>
        <fullName evidence="4">Solute-binding protein family 3/N-terminal domain-containing protein</fullName>
    </recommendedName>
</protein>
<reference evidence="2" key="1">
    <citation type="submission" date="2023-01" db="EMBL/GenBank/DDBJ databases">
        <title>Complete genome sequence of Planctobacterium marinum strain Dej080120_11.</title>
        <authorList>
            <person name="Ueki S."/>
            <person name="Maruyama F."/>
        </authorList>
    </citation>
    <scope>NUCLEOTIDE SEQUENCE</scope>
    <source>
        <strain evidence="2">Dej080120_11</strain>
    </source>
</reference>
<feature type="chain" id="PRO_5041452202" description="Solute-binding protein family 3/N-terminal domain-containing protein" evidence="1">
    <location>
        <begin position="24"/>
        <end position="277"/>
    </location>
</feature>
<dbReference type="RefSeq" id="WP_338293985.1">
    <property type="nucleotide sequence ID" value="NZ_AP027272.1"/>
</dbReference>
<dbReference type="EMBL" id="AP027272">
    <property type="protein sequence ID" value="BDX07886.1"/>
    <property type="molecule type" value="Genomic_DNA"/>
</dbReference>
<dbReference type="AlphaFoldDB" id="A0AA48HN75"/>
<sequence>MSRLTKFLSMLLCTALFSTSVNANGITLPFQDSVEDSHASILIAKALAAQNLHAAITHHPQSLSGERLKNAFDDGEIDILWQSGKTVSGTKHHLLNIPVFRGLMNSYRIVARKGDAIPNLGKLRNLEIGMFRDDGIVNPLQQNDYKVIRVKHGSNLTAMLQGERFDVAFMPVARLDGENYLTTSDFIVNVENPWFFIVHESRPDIARALRKGLVSMLENGSLDELLKNTPWMLSLHNELKENQTEVVTLPYVAQPGFEIAQEFMLVDSTSSLLTASF</sequence>
<feature type="signal peptide" evidence="1">
    <location>
        <begin position="1"/>
        <end position="23"/>
    </location>
</feature>